<proteinExistence type="predicted"/>
<feature type="non-terminal residue" evidence="1">
    <location>
        <position position="192"/>
    </location>
</feature>
<comment type="caution">
    <text evidence="1">The sequence shown here is derived from an EMBL/GenBank/DDBJ whole genome shotgun (WGS) entry which is preliminary data.</text>
</comment>
<evidence type="ECO:0000313" key="1">
    <source>
        <dbReference type="EMBL" id="CAG8590284.1"/>
    </source>
</evidence>
<organism evidence="1 2">
    <name type="scientific">Acaulospora colombiana</name>
    <dbReference type="NCBI Taxonomy" id="27376"/>
    <lineage>
        <taxon>Eukaryota</taxon>
        <taxon>Fungi</taxon>
        <taxon>Fungi incertae sedis</taxon>
        <taxon>Mucoromycota</taxon>
        <taxon>Glomeromycotina</taxon>
        <taxon>Glomeromycetes</taxon>
        <taxon>Diversisporales</taxon>
        <taxon>Acaulosporaceae</taxon>
        <taxon>Acaulospora</taxon>
    </lineage>
</organism>
<dbReference type="Proteomes" id="UP000789525">
    <property type="component" value="Unassembled WGS sequence"/>
</dbReference>
<keyword evidence="2" id="KW-1185">Reference proteome</keyword>
<accession>A0ACA9MHM1</accession>
<dbReference type="EMBL" id="CAJVPT010012794">
    <property type="protein sequence ID" value="CAG8590284.1"/>
    <property type="molecule type" value="Genomic_DNA"/>
</dbReference>
<protein>
    <submittedName>
        <fullName evidence="1">539_t:CDS:1</fullName>
    </submittedName>
</protein>
<reference evidence="1" key="1">
    <citation type="submission" date="2021-06" db="EMBL/GenBank/DDBJ databases">
        <authorList>
            <person name="Kallberg Y."/>
            <person name="Tangrot J."/>
            <person name="Rosling A."/>
        </authorList>
    </citation>
    <scope>NUCLEOTIDE SEQUENCE</scope>
    <source>
        <strain evidence="1">CL356</strain>
    </source>
</reference>
<name>A0ACA9MHM1_9GLOM</name>
<evidence type="ECO:0000313" key="2">
    <source>
        <dbReference type="Proteomes" id="UP000789525"/>
    </source>
</evidence>
<sequence>MRVAGIRTLLPKRLRPQSKRLQRQIPNALLSTPSSRPSPSSYNNTTNSNNNGAKRWHSGGAVDPVECALVSPLGSDAAGRALMHELEFEGIRTRFCKIHPAGVPVAFVLRSELSHEDFIALLGPILVPEHYLGIQSYHWHPHPTIPHLPPVHPLYGPGPGVPPLITTPTNYHPSGLQPGSSSPNNATGPNAA</sequence>
<gene>
    <name evidence="1" type="ORF">ACOLOM_LOCUS6293</name>
</gene>